<protein>
    <submittedName>
        <fullName evidence="1">Uncharacterized protein</fullName>
    </submittedName>
</protein>
<proteinExistence type="predicted"/>
<gene>
    <name evidence="1" type="ORF">RHMOL_Rhmol10G0290400</name>
</gene>
<dbReference type="Proteomes" id="UP001062846">
    <property type="component" value="Chromosome 10"/>
</dbReference>
<comment type="caution">
    <text evidence="1">The sequence shown here is derived from an EMBL/GenBank/DDBJ whole genome shotgun (WGS) entry which is preliminary data.</text>
</comment>
<organism evidence="1 2">
    <name type="scientific">Rhododendron molle</name>
    <name type="common">Chinese azalea</name>
    <name type="synonym">Azalea mollis</name>
    <dbReference type="NCBI Taxonomy" id="49168"/>
    <lineage>
        <taxon>Eukaryota</taxon>
        <taxon>Viridiplantae</taxon>
        <taxon>Streptophyta</taxon>
        <taxon>Embryophyta</taxon>
        <taxon>Tracheophyta</taxon>
        <taxon>Spermatophyta</taxon>
        <taxon>Magnoliopsida</taxon>
        <taxon>eudicotyledons</taxon>
        <taxon>Gunneridae</taxon>
        <taxon>Pentapetalae</taxon>
        <taxon>asterids</taxon>
        <taxon>Ericales</taxon>
        <taxon>Ericaceae</taxon>
        <taxon>Ericoideae</taxon>
        <taxon>Rhodoreae</taxon>
        <taxon>Rhododendron</taxon>
    </lineage>
</organism>
<reference evidence="1" key="1">
    <citation type="submission" date="2022-02" db="EMBL/GenBank/DDBJ databases">
        <title>Plant Genome Project.</title>
        <authorList>
            <person name="Zhang R.-G."/>
        </authorList>
    </citation>
    <scope>NUCLEOTIDE SEQUENCE</scope>
    <source>
        <strain evidence="1">AT1</strain>
    </source>
</reference>
<sequence>MTLYPGTRLAAESATDRVHCQVMKSWQEGFGDCGVIQNPKVALKEMVASAATKSGFASRFNLHVFHTLDPIDFMKLLEEPSKFLRGSN</sequence>
<keyword evidence="2" id="KW-1185">Reference proteome</keyword>
<evidence type="ECO:0000313" key="2">
    <source>
        <dbReference type="Proteomes" id="UP001062846"/>
    </source>
</evidence>
<accession>A0ACC0M762</accession>
<evidence type="ECO:0000313" key="1">
    <source>
        <dbReference type="EMBL" id="KAI8536876.1"/>
    </source>
</evidence>
<name>A0ACC0M762_RHOML</name>
<dbReference type="EMBL" id="CM046397">
    <property type="protein sequence ID" value="KAI8536876.1"/>
    <property type="molecule type" value="Genomic_DNA"/>
</dbReference>